<gene>
    <name evidence="1" type="ORF">THS5294_00222</name>
</gene>
<sequence length="195" mass="20790">MNKPSTKTPKPIQRQITLLILLLFLASAGVRFAGLSAAWATAETDVEVTDTFGSDMCIPDPAFSTMMEDLTAREARLLAAEVAIEQKRVDVELSRQAILEQLAILEEAEMRLEAGLAASSTASEDDLSQLTAVYQAMKPKVAAELFEAMDPEFAAGFLVRMAPESAAAIVSGLEPATAYAVSVIVAGRNANALKE</sequence>
<evidence type="ECO:0000313" key="1">
    <source>
        <dbReference type="EMBL" id="CUH58942.1"/>
    </source>
</evidence>
<dbReference type="AlphaFoldDB" id="A0A0P1EVG2"/>
<dbReference type="RefSeq" id="WP_058122271.1">
    <property type="nucleotide sequence ID" value="NZ_CYRX01000007.1"/>
</dbReference>
<dbReference type="EMBL" id="CYRX01000007">
    <property type="protein sequence ID" value="CUH58942.1"/>
    <property type="molecule type" value="Genomic_DNA"/>
</dbReference>
<name>A0A0P1EVG2_9RHOB</name>
<dbReference type="eggNOG" id="COG3334">
    <property type="taxonomic scope" value="Bacteria"/>
</dbReference>
<reference evidence="1" key="1">
    <citation type="submission" date="2015-09" db="EMBL/GenBank/DDBJ databases">
        <authorList>
            <consortium name="Swine Surveillance"/>
        </authorList>
    </citation>
    <scope>NUCLEOTIDE SEQUENCE [LARGE SCALE GENOMIC DNA]</scope>
    <source>
        <strain evidence="1">CECT 5294</strain>
    </source>
</reference>
<organism evidence="1">
    <name type="scientific">Thalassobacter stenotrophicus</name>
    <dbReference type="NCBI Taxonomy" id="266809"/>
    <lineage>
        <taxon>Bacteria</taxon>
        <taxon>Pseudomonadati</taxon>
        <taxon>Pseudomonadota</taxon>
        <taxon>Alphaproteobacteria</taxon>
        <taxon>Rhodobacterales</taxon>
        <taxon>Roseobacteraceae</taxon>
        <taxon>Thalassobacter</taxon>
    </lineage>
</organism>
<proteinExistence type="predicted"/>
<dbReference type="STRING" id="266809.PM03_07640"/>
<protein>
    <recommendedName>
        <fullName evidence="2">Magnesium transporter MgtE intracellular domain-containing protein</fullName>
    </recommendedName>
</protein>
<dbReference type="SUPFAM" id="SSF158791">
    <property type="entry name" value="MgtE N-terminal domain-like"/>
    <property type="match status" value="1"/>
</dbReference>
<evidence type="ECO:0008006" key="2">
    <source>
        <dbReference type="Google" id="ProtNLM"/>
    </source>
</evidence>
<dbReference type="Proteomes" id="UP000051298">
    <property type="component" value="Unassembled WGS sequence"/>
</dbReference>
<accession>A0A0P1EVG2</accession>